<dbReference type="RefSeq" id="WP_047910635.1">
    <property type="nucleotide sequence ID" value="NZ_CP118101.1"/>
</dbReference>
<dbReference type="EMBL" id="CP118101">
    <property type="protein sequence ID" value="WDH81100.1"/>
    <property type="molecule type" value="Genomic_DNA"/>
</dbReference>
<proteinExistence type="predicted"/>
<evidence type="ECO:0000313" key="2">
    <source>
        <dbReference type="EMBL" id="WDI00815.1"/>
    </source>
</evidence>
<reference evidence="1 4" key="1">
    <citation type="submission" date="2023-02" db="EMBL/GenBank/DDBJ databases">
        <title>Pathogen: clinical or host-associated sample.</title>
        <authorList>
            <person name="Hergert J."/>
            <person name="Casey R."/>
            <person name="Wagner J."/>
            <person name="Young E.L."/>
            <person name="Oakeson K.F."/>
        </authorList>
    </citation>
    <scope>NUCLEOTIDE SEQUENCE</scope>
    <source>
        <strain evidence="2 4">2022CK-00829</strain>
        <strain evidence="1">2022CK-00830</strain>
    </source>
</reference>
<dbReference type="AlphaFoldDB" id="A0AAX3MTZ8"/>
<evidence type="ECO:0000313" key="3">
    <source>
        <dbReference type="Proteomes" id="UP001220962"/>
    </source>
</evidence>
<evidence type="ECO:0000313" key="4">
    <source>
        <dbReference type="Proteomes" id="UP001221519"/>
    </source>
</evidence>
<dbReference type="EMBL" id="CP118108">
    <property type="protein sequence ID" value="WDI00815.1"/>
    <property type="molecule type" value="Genomic_DNA"/>
</dbReference>
<name>A0AAX3MTZ8_9BACL</name>
<accession>A0AAX3MTZ8</accession>
<organism evidence="1 3">
    <name type="scientific">Paenibacillus urinalis</name>
    <dbReference type="NCBI Taxonomy" id="521520"/>
    <lineage>
        <taxon>Bacteria</taxon>
        <taxon>Bacillati</taxon>
        <taxon>Bacillota</taxon>
        <taxon>Bacilli</taxon>
        <taxon>Bacillales</taxon>
        <taxon>Paenibacillaceae</taxon>
        <taxon>Paenibacillus</taxon>
    </lineage>
</organism>
<protein>
    <recommendedName>
        <fullName evidence="5">AAA domain-containing protein</fullName>
    </recommendedName>
</protein>
<dbReference type="Gene3D" id="3.40.50.300">
    <property type="entry name" value="P-loop containing nucleotide triphosphate hydrolases"/>
    <property type="match status" value="1"/>
</dbReference>
<dbReference type="InterPro" id="IPR027417">
    <property type="entry name" value="P-loop_NTPase"/>
</dbReference>
<dbReference type="Proteomes" id="UP001220962">
    <property type="component" value="Chromosome"/>
</dbReference>
<evidence type="ECO:0008006" key="5">
    <source>
        <dbReference type="Google" id="ProtNLM"/>
    </source>
</evidence>
<evidence type="ECO:0000313" key="1">
    <source>
        <dbReference type="EMBL" id="WDH81100.1"/>
    </source>
</evidence>
<keyword evidence="4" id="KW-1185">Reference proteome</keyword>
<dbReference type="Proteomes" id="UP001221519">
    <property type="component" value="Chromosome"/>
</dbReference>
<gene>
    <name evidence="1" type="ORF">PUW23_16355</name>
    <name evidence="2" type="ORF">PUW25_16180</name>
</gene>
<sequence>MSTVVFWSPVNGRGTSSHLILSALMITLTHHVRVLSMHMHRAGDSIEAALPVREDSMDHMTSIFATTGWDALLRLYLSGSLTRDKFRDYTVPLSRQLDLLPGARMQNGIDVNEEYAKYMPSVLKTASEVYDLVMLDAGNRDRMERDMLKDADVVVINLDQNLRVLENYFGDTELKKDLENKKVIMTVGHYDTDSHCSINNMKRRFNYKHPVIGVPYCTEFKDAWNRRDVPSYLQQNMNLDKKNGQRGEHASSIRELAKCIMENAGLRTILKQLERGA</sequence>